<name>A0A3N8QB47_9BURK</name>
<dbReference type="PANTHER" id="PTHR30613">
    <property type="entry name" value="UNCHARACTERIZED PROTEIN YBIU-RELATED"/>
    <property type="match status" value="1"/>
</dbReference>
<accession>A0A3N8QB47</accession>
<gene>
    <name evidence="1" type="ORF">DF051_05035</name>
</gene>
<protein>
    <submittedName>
        <fullName evidence="1">DUF1479 domain-containing protein</fullName>
    </submittedName>
</protein>
<dbReference type="Pfam" id="PF07350">
    <property type="entry name" value="Gig2-like"/>
    <property type="match status" value="1"/>
</dbReference>
<dbReference type="SUPFAM" id="SSF51197">
    <property type="entry name" value="Clavaminate synthase-like"/>
    <property type="match status" value="1"/>
</dbReference>
<dbReference type="Gene3D" id="2.60.120.330">
    <property type="entry name" value="B-lactam Antibiotic, Isopenicillin N Synthase, Chain"/>
    <property type="match status" value="1"/>
</dbReference>
<dbReference type="PANTHER" id="PTHR30613:SF1">
    <property type="entry name" value="DUF1479 DOMAIN PROTEIN (AFU_ORTHOLOGUE AFUA_5G09280)"/>
    <property type="match status" value="1"/>
</dbReference>
<proteinExistence type="predicted"/>
<dbReference type="RefSeq" id="WP_124576362.1">
    <property type="nucleotide sequence ID" value="NZ_QTQV01000002.1"/>
</dbReference>
<dbReference type="EMBL" id="QTQV01000002">
    <property type="protein sequence ID" value="RQT20871.1"/>
    <property type="molecule type" value="Genomic_DNA"/>
</dbReference>
<evidence type="ECO:0000313" key="2">
    <source>
        <dbReference type="Proteomes" id="UP000277921"/>
    </source>
</evidence>
<evidence type="ECO:0000313" key="1">
    <source>
        <dbReference type="EMBL" id="RQT20871.1"/>
    </source>
</evidence>
<dbReference type="InterPro" id="IPR027443">
    <property type="entry name" value="IPNS-like_sf"/>
</dbReference>
<dbReference type="AlphaFoldDB" id="A0A3N8QB47"/>
<reference evidence="1 2" key="1">
    <citation type="submission" date="2018-08" db="EMBL/GenBank/DDBJ databases">
        <title>Comparative analysis of Burkholderia isolates from Puerto Rico.</title>
        <authorList>
            <person name="Hall C."/>
            <person name="Sahl J."/>
            <person name="Wagner D."/>
        </authorList>
    </citation>
    <scope>NUCLEOTIDE SEQUENCE [LARGE SCALE GENOMIC DNA]</scope>
    <source>
        <strain evidence="1 2">Bp9025</strain>
    </source>
</reference>
<dbReference type="Proteomes" id="UP000277921">
    <property type="component" value="Unassembled WGS sequence"/>
</dbReference>
<organism evidence="1 2">
    <name type="scientific">Burkholderia contaminans</name>
    <dbReference type="NCBI Taxonomy" id="488447"/>
    <lineage>
        <taxon>Bacteria</taxon>
        <taxon>Pseudomonadati</taxon>
        <taxon>Pseudomonadota</taxon>
        <taxon>Betaproteobacteria</taxon>
        <taxon>Burkholderiales</taxon>
        <taxon>Burkholderiaceae</taxon>
        <taxon>Burkholderia</taxon>
        <taxon>Burkholderia cepacia complex</taxon>
    </lineage>
</organism>
<sequence length="422" mass="46177">MQLTIDDLPAAIRDAKRALRADLPGYAAAFRELEGDIARQVDAIRRAHAHGHDVIPVVPFADIAGGAVDPQSIAAIRMHGAVVIRGVFDAQQARDWNDEIGAYLDANRFAERLHARAEDRYFGNLASGKPQIYGVYWSKPQVAARQSPALTQARVFLNRLWRHADGGRTHFDPDQVPAYADRIRRRPPGSTSLGLSPHVDGGSVERWLGANFRQVYRHVLAGRWRDYDPFDAAFRPDVEEIPSPAVCSMFRTFQGWTALTPQGPGDGTLQLIPVANAMAYVVLRALQDDVADDDLCGARPGRALSIRPEWHALLLDALVPIPHMEPGDAVFWHGDVVHAVEDAHRGSGDSNVMYIAAAPGCAKNDAYLQRQCAAFLRGESPPDFPTDHFEVEFDGRGGEGDLTALGRSQMGFGAGESQACRP</sequence>
<dbReference type="InterPro" id="IPR010856">
    <property type="entry name" value="Gig2-like"/>
</dbReference>
<comment type="caution">
    <text evidence="1">The sequence shown here is derived from an EMBL/GenBank/DDBJ whole genome shotgun (WGS) entry which is preliminary data.</text>
</comment>